<organism evidence="3 4">
    <name type="scientific">Nocardioides panaciterrulae</name>
    <dbReference type="NCBI Taxonomy" id="661492"/>
    <lineage>
        <taxon>Bacteria</taxon>
        <taxon>Bacillati</taxon>
        <taxon>Actinomycetota</taxon>
        <taxon>Actinomycetes</taxon>
        <taxon>Propionibacteriales</taxon>
        <taxon>Nocardioidaceae</taxon>
        <taxon>Nocardioides</taxon>
    </lineage>
</organism>
<feature type="transmembrane region" description="Helical" evidence="2">
    <location>
        <begin position="395"/>
        <end position="412"/>
    </location>
</feature>
<evidence type="ECO:0000313" key="4">
    <source>
        <dbReference type="Proteomes" id="UP000535511"/>
    </source>
</evidence>
<feature type="compositionally biased region" description="Basic residues" evidence="1">
    <location>
        <begin position="311"/>
        <end position="325"/>
    </location>
</feature>
<evidence type="ECO:0000313" key="3">
    <source>
        <dbReference type="EMBL" id="NYD44010.1"/>
    </source>
</evidence>
<evidence type="ECO:0000256" key="1">
    <source>
        <dbReference type="SAM" id="MobiDB-lite"/>
    </source>
</evidence>
<dbReference type="Proteomes" id="UP000535511">
    <property type="component" value="Unassembled WGS sequence"/>
</dbReference>
<keyword evidence="2" id="KW-0812">Transmembrane</keyword>
<proteinExistence type="predicted"/>
<keyword evidence="2" id="KW-1133">Transmembrane helix</keyword>
<comment type="caution">
    <text evidence="3">The sequence shown here is derived from an EMBL/GenBank/DDBJ whole genome shotgun (WGS) entry which is preliminary data.</text>
</comment>
<reference evidence="3 4" key="1">
    <citation type="submission" date="2020-07" db="EMBL/GenBank/DDBJ databases">
        <title>Sequencing the genomes of 1000 actinobacteria strains.</title>
        <authorList>
            <person name="Klenk H.-P."/>
        </authorList>
    </citation>
    <scope>NUCLEOTIDE SEQUENCE [LARGE SCALE GENOMIC DNA]</scope>
    <source>
        <strain evidence="3 4">DSM 21350</strain>
    </source>
</reference>
<name>A0A7Y9EA69_9ACTN</name>
<keyword evidence="2" id="KW-0472">Membrane</keyword>
<dbReference type="Gene3D" id="3.40.50.300">
    <property type="entry name" value="P-loop containing nucleotide triphosphate hydrolases"/>
    <property type="match status" value="1"/>
</dbReference>
<dbReference type="RefSeq" id="WP_179665411.1">
    <property type="nucleotide sequence ID" value="NZ_JACCBG010000001.1"/>
</dbReference>
<evidence type="ECO:0000256" key="2">
    <source>
        <dbReference type="SAM" id="Phobius"/>
    </source>
</evidence>
<dbReference type="AlphaFoldDB" id="A0A7Y9EA69"/>
<accession>A0A7Y9EA69</accession>
<protein>
    <submittedName>
        <fullName evidence="3">Uncharacterized protein</fullName>
    </submittedName>
</protein>
<keyword evidence="4" id="KW-1185">Reference proteome</keyword>
<dbReference type="InterPro" id="IPR027417">
    <property type="entry name" value="P-loop_NTPase"/>
</dbReference>
<feature type="region of interest" description="Disordered" evidence="1">
    <location>
        <begin position="311"/>
        <end position="332"/>
    </location>
</feature>
<gene>
    <name evidence="3" type="ORF">BJZ21_004093</name>
</gene>
<dbReference type="EMBL" id="JACCBG010000001">
    <property type="protein sequence ID" value="NYD44010.1"/>
    <property type="molecule type" value="Genomic_DNA"/>
</dbReference>
<sequence length="413" mass="45453">MKTMVEQPKLRPHIVSATNPGGNGVIKFRNGSRILFGARERGFGRGFQKVAVIVFDEGQILTQSALDDMIPATNTHPNPLVFFIGTPPKPTDPSDVFLNMRHEALSGESGDYLYVEFSADEDADPADREQWAKANPSFPHRTPARAMLRMKRLLGMESFLREGLGIWDRVGGLGIFTAGAWSRCFIGYGEDGETPLEPVGEPLALGIAADLDQTWLSLGAAVGNDGKHHLGSVLRCRADVDAERFVAEVKRIQVERGVPVGIDKKGPASFLIPALEDAGVQLTYLGLDDFVQSCSDLRTAVEQGTVTPRRLRRPQHGGRRRRLAQGRRAAGVRPEVRRHLLPRGSRHRPLDRRQRTRLRRARLDSVKEAAMLTTALDLLGVACLAGFAWFVWPPAALLVVGAVALLVSWRSTR</sequence>